<name>A0AAV7QZC4_PLEWA</name>
<evidence type="ECO:0000313" key="2">
    <source>
        <dbReference type="EMBL" id="KAJ1144892.1"/>
    </source>
</evidence>
<reference evidence="2" key="1">
    <citation type="journal article" date="2022" name="bioRxiv">
        <title>Sequencing and chromosome-scale assembly of the giantPleurodeles waltlgenome.</title>
        <authorList>
            <person name="Brown T."/>
            <person name="Elewa A."/>
            <person name="Iarovenko S."/>
            <person name="Subramanian E."/>
            <person name="Araus A.J."/>
            <person name="Petzold A."/>
            <person name="Susuki M."/>
            <person name="Suzuki K.-i.T."/>
            <person name="Hayashi T."/>
            <person name="Toyoda A."/>
            <person name="Oliveira C."/>
            <person name="Osipova E."/>
            <person name="Leigh N.D."/>
            <person name="Simon A."/>
            <person name="Yun M.H."/>
        </authorList>
    </citation>
    <scope>NUCLEOTIDE SEQUENCE</scope>
    <source>
        <strain evidence="2">20211129_DDA</strain>
        <tissue evidence="2">Liver</tissue>
    </source>
</reference>
<protein>
    <submittedName>
        <fullName evidence="2">Uncharacterized protein</fullName>
    </submittedName>
</protein>
<evidence type="ECO:0000256" key="1">
    <source>
        <dbReference type="SAM" id="MobiDB-lite"/>
    </source>
</evidence>
<dbReference type="AlphaFoldDB" id="A0AAV7QZC4"/>
<accession>A0AAV7QZC4</accession>
<comment type="caution">
    <text evidence="2">The sequence shown here is derived from an EMBL/GenBank/DDBJ whole genome shotgun (WGS) entry which is preliminary data.</text>
</comment>
<gene>
    <name evidence="2" type="ORF">NDU88_011186</name>
</gene>
<keyword evidence="3" id="KW-1185">Reference proteome</keyword>
<dbReference type="Proteomes" id="UP001066276">
    <property type="component" value="Chromosome 6"/>
</dbReference>
<evidence type="ECO:0000313" key="3">
    <source>
        <dbReference type="Proteomes" id="UP001066276"/>
    </source>
</evidence>
<dbReference type="EMBL" id="JANPWB010000010">
    <property type="protein sequence ID" value="KAJ1144892.1"/>
    <property type="molecule type" value="Genomic_DNA"/>
</dbReference>
<feature type="region of interest" description="Disordered" evidence="1">
    <location>
        <begin position="1"/>
        <end position="29"/>
    </location>
</feature>
<organism evidence="2 3">
    <name type="scientific">Pleurodeles waltl</name>
    <name type="common">Iberian ribbed newt</name>
    <dbReference type="NCBI Taxonomy" id="8319"/>
    <lineage>
        <taxon>Eukaryota</taxon>
        <taxon>Metazoa</taxon>
        <taxon>Chordata</taxon>
        <taxon>Craniata</taxon>
        <taxon>Vertebrata</taxon>
        <taxon>Euteleostomi</taxon>
        <taxon>Amphibia</taxon>
        <taxon>Batrachia</taxon>
        <taxon>Caudata</taxon>
        <taxon>Salamandroidea</taxon>
        <taxon>Salamandridae</taxon>
        <taxon>Pleurodelinae</taxon>
        <taxon>Pleurodeles</taxon>
    </lineage>
</organism>
<proteinExistence type="predicted"/>
<sequence>MQRVHRVERITSGQPGLRLAQRERRSSDTGPMCRICVSGLWRLRSGPVVAPVGLPVVSRAQCLARGRRRSSDVGPMCRCIISLVEAPERPHGRSGA</sequence>